<evidence type="ECO:0000313" key="2">
    <source>
        <dbReference type="EMBL" id="VDM95126.1"/>
    </source>
</evidence>
<sequence length="134" mass="15528">MLQTNGSENPTDQVPDKQKEAQKNGTQKSGTGKSRTKSSGSKRRKKKRREAMPEGFDQWAEVDQKYYQEISALLRDSKATRKQCGFTRRKIGAWKAMKLRWKHQATTNIEFSAYKKALKEIKPLDKSEQLDIDY</sequence>
<dbReference type="EMBL" id="UYYF01000015">
    <property type="protein sequence ID" value="VDM95126.1"/>
    <property type="molecule type" value="Genomic_DNA"/>
</dbReference>
<dbReference type="WBParaSite" id="TCLT_0000023901-mRNA-1">
    <property type="protein sequence ID" value="TCLT_0000023901-mRNA-1"/>
    <property type="gene ID" value="TCLT_0000023901"/>
</dbReference>
<name>A0A0N5CJM7_THECL</name>
<evidence type="ECO:0000313" key="3">
    <source>
        <dbReference type="Proteomes" id="UP000276776"/>
    </source>
</evidence>
<feature type="region of interest" description="Disordered" evidence="1">
    <location>
        <begin position="1"/>
        <end position="56"/>
    </location>
</feature>
<dbReference type="Proteomes" id="UP000276776">
    <property type="component" value="Unassembled WGS sequence"/>
</dbReference>
<reference evidence="2 3" key="2">
    <citation type="submission" date="2018-11" db="EMBL/GenBank/DDBJ databases">
        <authorList>
            <consortium name="Pathogen Informatics"/>
        </authorList>
    </citation>
    <scope>NUCLEOTIDE SEQUENCE [LARGE SCALE GENOMIC DNA]</scope>
</reference>
<evidence type="ECO:0000256" key="1">
    <source>
        <dbReference type="SAM" id="MobiDB-lite"/>
    </source>
</evidence>
<dbReference type="OrthoDB" id="5864691at2759"/>
<organism evidence="4">
    <name type="scientific">Thelazia callipaeda</name>
    <name type="common">Oriental eyeworm</name>
    <name type="synonym">Parasitic nematode</name>
    <dbReference type="NCBI Taxonomy" id="103827"/>
    <lineage>
        <taxon>Eukaryota</taxon>
        <taxon>Metazoa</taxon>
        <taxon>Ecdysozoa</taxon>
        <taxon>Nematoda</taxon>
        <taxon>Chromadorea</taxon>
        <taxon>Rhabditida</taxon>
        <taxon>Spirurina</taxon>
        <taxon>Spiruromorpha</taxon>
        <taxon>Thelazioidea</taxon>
        <taxon>Thelaziidae</taxon>
        <taxon>Thelazia</taxon>
    </lineage>
</organism>
<feature type="compositionally biased region" description="Basic residues" evidence="1">
    <location>
        <begin position="34"/>
        <end position="49"/>
    </location>
</feature>
<feature type="compositionally biased region" description="Polar residues" evidence="1">
    <location>
        <begin position="1"/>
        <end position="12"/>
    </location>
</feature>
<dbReference type="AlphaFoldDB" id="A0A0N5CJM7"/>
<reference evidence="4" key="1">
    <citation type="submission" date="2017-02" db="UniProtKB">
        <authorList>
            <consortium name="WormBaseParasite"/>
        </authorList>
    </citation>
    <scope>IDENTIFICATION</scope>
</reference>
<proteinExistence type="predicted"/>
<dbReference type="OMA" id="WAYHPTH"/>
<evidence type="ECO:0000313" key="4">
    <source>
        <dbReference type="WBParaSite" id="TCLT_0000023901-mRNA-1"/>
    </source>
</evidence>
<accession>A0A0N5CJM7</accession>
<gene>
    <name evidence="2" type="ORF">TCLT_LOCUS240</name>
</gene>
<keyword evidence="3" id="KW-1185">Reference proteome</keyword>
<protein>
    <submittedName>
        <fullName evidence="4">DUF5872 domain-containing protein</fullName>
    </submittedName>
</protein>